<proteinExistence type="predicted"/>
<accession>A0A840FZP9</accession>
<evidence type="ECO:0000313" key="2">
    <source>
        <dbReference type="EMBL" id="MBB4224950.1"/>
    </source>
</evidence>
<evidence type="ECO:0000313" key="3">
    <source>
        <dbReference type="Proteomes" id="UP000524450"/>
    </source>
</evidence>
<feature type="region of interest" description="Disordered" evidence="1">
    <location>
        <begin position="53"/>
        <end position="72"/>
    </location>
</feature>
<dbReference type="EMBL" id="JACIFZ010000009">
    <property type="protein sequence ID" value="MBB4224950.1"/>
    <property type="molecule type" value="Genomic_DNA"/>
</dbReference>
<reference evidence="2 3" key="1">
    <citation type="submission" date="2020-08" db="EMBL/GenBank/DDBJ databases">
        <title>Genomic Encyclopedia of Type Strains, Phase IV (KMG-V): Genome sequencing to study the core and pangenomes of soil and plant-associated prokaryotes.</title>
        <authorList>
            <person name="Whitman W."/>
        </authorList>
    </citation>
    <scope>NUCLEOTIDE SEQUENCE [LARGE SCALE GENOMIC DNA]</scope>
    <source>
        <strain evidence="2 3">34/80</strain>
    </source>
</reference>
<name>A0A840FZP9_9BURK</name>
<feature type="compositionally biased region" description="Basic residues" evidence="1">
    <location>
        <begin position="53"/>
        <end position="71"/>
    </location>
</feature>
<comment type="caution">
    <text evidence="2">The sequence shown here is derived from an EMBL/GenBank/DDBJ whole genome shotgun (WGS) entry which is preliminary data.</text>
</comment>
<organism evidence="2 3">
    <name type="scientific">Variovorax guangxiensis</name>
    <dbReference type="NCBI Taxonomy" id="1775474"/>
    <lineage>
        <taxon>Bacteria</taxon>
        <taxon>Pseudomonadati</taxon>
        <taxon>Pseudomonadota</taxon>
        <taxon>Betaproteobacteria</taxon>
        <taxon>Burkholderiales</taxon>
        <taxon>Comamonadaceae</taxon>
        <taxon>Variovorax</taxon>
    </lineage>
</organism>
<dbReference type="AlphaFoldDB" id="A0A840FZP9"/>
<evidence type="ECO:0000256" key="1">
    <source>
        <dbReference type="SAM" id="MobiDB-lite"/>
    </source>
</evidence>
<dbReference type="Proteomes" id="UP000524450">
    <property type="component" value="Unassembled WGS sequence"/>
</dbReference>
<gene>
    <name evidence="2" type="ORF">GGD71_005759</name>
</gene>
<sequence>MSIHPPSLAPTGQHAGLQLNIIVPRYLQEQALHAMHVRIRAVMKALPLASERRRARRTASLRGPARQRHGLVTHPAAAAVRRSFLAERS</sequence>
<dbReference type="RefSeq" id="WP_184641799.1">
    <property type="nucleotide sequence ID" value="NZ_JACIFZ010000009.1"/>
</dbReference>
<protein>
    <submittedName>
        <fullName evidence="2">Uncharacterized protein</fullName>
    </submittedName>
</protein>